<dbReference type="Proteomes" id="UP000550136">
    <property type="component" value="Unassembled WGS sequence"/>
</dbReference>
<sequence>MKPQRLLVGTSILALAAAGAAAYVAPLAADPAGPKDCATVLPPLPQERPRAAA</sequence>
<gene>
    <name evidence="2" type="ORF">HKX06_15365</name>
</gene>
<evidence type="ECO:0000256" key="1">
    <source>
        <dbReference type="SAM" id="SignalP"/>
    </source>
</evidence>
<proteinExistence type="predicted"/>
<reference evidence="2 3" key="1">
    <citation type="submission" date="2020-05" db="EMBL/GenBank/DDBJ databases">
        <title>Draft Genome Sequences of Sphingomonas sp. Isolated from the International Space Station.</title>
        <authorList>
            <person name="Bijlani S."/>
            <person name="Singh N.K."/>
            <person name="Mason C.E."/>
            <person name="Wang C.C."/>
            <person name="Venkateswaran K."/>
        </authorList>
    </citation>
    <scope>NUCLEOTIDE SEQUENCE [LARGE SCALE GENOMIC DNA]</scope>
    <source>
        <strain evidence="2 3">FKI-L5-BR-P1</strain>
    </source>
</reference>
<organism evidence="2 3">
    <name type="scientific">Sphingomonas paucimobilis</name>
    <name type="common">Pseudomonas paucimobilis</name>
    <dbReference type="NCBI Taxonomy" id="13689"/>
    <lineage>
        <taxon>Bacteria</taxon>
        <taxon>Pseudomonadati</taxon>
        <taxon>Pseudomonadota</taxon>
        <taxon>Alphaproteobacteria</taxon>
        <taxon>Sphingomonadales</taxon>
        <taxon>Sphingomonadaceae</taxon>
        <taxon>Sphingomonas</taxon>
    </lineage>
</organism>
<comment type="caution">
    <text evidence="2">The sequence shown here is derived from an EMBL/GenBank/DDBJ whole genome shotgun (WGS) entry which is preliminary data.</text>
</comment>
<feature type="chain" id="PRO_5031532400" evidence="1">
    <location>
        <begin position="23"/>
        <end position="53"/>
    </location>
</feature>
<evidence type="ECO:0000313" key="3">
    <source>
        <dbReference type="Proteomes" id="UP000550136"/>
    </source>
</evidence>
<name>A0A7Y2KRI3_SPHPI</name>
<dbReference type="EMBL" id="JABEOU010000042">
    <property type="protein sequence ID" value="NNG58743.1"/>
    <property type="molecule type" value="Genomic_DNA"/>
</dbReference>
<feature type="non-terminal residue" evidence="2">
    <location>
        <position position="53"/>
    </location>
</feature>
<protein>
    <submittedName>
        <fullName evidence="2">Uncharacterized protein</fullName>
    </submittedName>
</protein>
<feature type="signal peptide" evidence="1">
    <location>
        <begin position="1"/>
        <end position="22"/>
    </location>
</feature>
<dbReference type="AlphaFoldDB" id="A0A7Y2KRI3"/>
<evidence type="ECO:0000313" key="2">
    <source>
        <dbReference type="EMBL" id="NNG58743.1"/>
    </source>
</evidence>
<accession>A0A7Y2KRI3</accession>
<keyword evidence="1" id="KW-0732">Signal</keyword>